<dbReference type="SUPFAM" id="SSF57184">
    <property type="entry name" value="Growth factor receptor domain"/>
    <property type="match status" value="1"/>
</dbReference>
<dbReference type="GO" id="GO:0006897">
    <property type="term" value="P:endocytosis"/>
    <property type="evidence" value="ECO:0007669"/>
    <property type="project" value="UniProtKB-KW"/>
</dbReference>
<dbReference type="GO" id="GO:0004197">
    <property type="term" value="F:cysteine-type endopeptidase activity"/>
    <property type="evidence" value="ECO:0007669"/>
    <property type="project" value="InterPro"/>
</dbReference>
<feature type="disulfide bond" evidence="26">
    <location>
        <begin position="3026"/>
        <end position="3036"/>
    </location>
</feature>
<evidence type="ECO:0000256" key="31">
    <source>
        <dbReference type="SAM" id="SignalP"/>
    </source>
</evidence>
<dbReference type="CTD" id="4035"/>
<feature type="repeat" description="LDL-receptor class B" evidence="28">
    <location>
        <begin position="3998"/>
        <end position="4040"/>
    </location>
</feature>
<dbReference type="Pfam" id="PF07645">
    <property type="entry name" value="EGF_CA"/>
    <property type="match status" value="2"/>
</dbReference>
<accession>A0A6J1S8T3</accession>
<keyword evidence="13" id="KW-0524">Neurogenesis</keyword>
<evidence type="ECO:0000256" key="8">
    <source>
        <dbReference type="ARBA" id="ARBA00022692"/>
    </source>
</evidence>
<feature type="disulfide bond" evidence="27">
    <location>
        <begin position="2613"/>
        <end position="2631"/>
    </location>
</feature>
<dbReference type="InterPro" id="IPR001309">
    <property type="entry name" value="Pept_C14_p20"/>
</dbReference>
<feature type="repeat" description="LDL-receptor class B" evidence="28">
    <location>
        <begin position="692"/>
        <end position="739"/>
    </location>
</feature>
<feature type="disulfide bond" evidence="27">
    <location>
        <begin position="2816"/>
        <end position="2828"/>
    </location>
</feature>
<evidence type="ECO:0000256" key="6">
    <source>
        <dbReference type="ARBA" id="ARBA00022536"/>
    </source>
</evidence>
<evidence type="ECO:0000259" key="32">
    <source>
        <dbReference type="PROSITE" id="PS50026"/>
    </source>
</evidence>
<evidence type="ECO:0000256" key="29">
    <source>
        <dbReference type="SAM" id="MobiDB-lite"/>
    </source>
</evidence>
<feature type="disulfide bond" evidence="27">
    <location>
        <begin position="2772"/>
        <end position="2784"/>
    </location>
</feature>
<feature type="disulfide bond" evidence="27">
    <location>
        <begin position="2606"/>
        <end position="2618"/>
    </location>
</feature>
<dbReference type="FunFam" id="2.10.25.10:FF:000009">
    <property type="entry name" value="Low-density lipoprotein receptor isoform 1"/>
    <property type="match status" value="1"/>
</dbReference>
<dbReference type="FunFam" id="2.120.10.30:FF:000241">
    <property type="entry name" value="Low-density lipoprotein receptor-related protein 6"/>
    <property type="match status" value="4"/>
</dbReference>
<feature type="domain" description="EGF-like" evidence="32">
    <location>
        <begin position="4267"/>
        <end position="4308"/>
    </location>
</feature>
<dbReference type="Pfam" id="PF14670">
    <property type="entry name" value="FXa_inhibition"/>
    <property type="match status" value="1"/>
</dbReference>
<dbReference type="PROSITE" id="PS50026">
    <property type="entry name" value="EGF_3"/>
    <property type="match status" value="10"/>
</dbReference>
<feature type="domain" description="EGF-like" evidence="32">
    <location>
        <begin position="4555"/>
        <end position="4593"/>
    </location>
</feature>
<dbReference type="InterPro" id="IPR018097">
    <property type="entry name" value="EGF_Ca-bd_CS"/>
</dbReference>
<evidence type="ECO:0000256" key="10">
    <source>
        <dbReference type="ARBA" id="ARBA00022737"/>
    </source>
</evidence>
<feature type="disulfide bond" evidence="26">
    <location>
        <begin position="4298"/>
        <end position="4307"/>
    </location>
</feature>
<feature type="disulfide bond" evidence="27">
    <location>
        <begin position="43"/>
        <end position="61"/>
    </location>
</feature>
<dbReference type="Pfam" id="PF24468">
    <property type="entry name" value="EGF_LRP2"/>
    <property type="match status" value="1"/>
</dbReference>
<keyword evidence="15" id="KW-0729">SH3-binding</keyword>
<dbReference type="PRINTS" id="PR00261">
    <property type="entry name" value="LDLRECEPTOR"/>
</dbReference>
<feature type="disulfide bond" evidence="27">
    <location>
        <begin position="3643"/>
        <end position="3658"/>
    </location>
</feature>
<evidence type="ECO:0000256" key="5">
    <source>
        <dbReference type="ARBA" id="ARBA00022475"/>
    </source>
</evidence>
<dbReference type="GO" id="GO:0030424">
    <property type="term" value="C:axon"/>
    <property type="evidence" value="ECO:0007669"/>
    <property type="project" value="UniProtKB-SubCell"/>
</dbReference>
<dbReference type="FunFam" id="4.10.400.10:FF:000005">
    <property type="entry name" value="low-density lipoprotein receptor-related protein 1B"/>
    <property type="match status" value="1"/>
</dbReference>
<feature type="disulfide bond" evidence="27">
    <location>
        <begin position="940"/>
        <end position="958"/>
    </location>
</feature>
<evidence type="ECO:0000313" key="34">
    <source>
        <dbReference type="Proteomes" id="UP000504606"/>
    </source>
</evidence>
<dbReference type="InterPro" id="IPR023415">
    <property type="entry name" value="LDLR_class-A_CS"/>
</dbReference>
<feature type="repeat" description="LDL-receptor class B" evidence="28">
    <location>
        <begin position="2073"/>
        <end position="2115"/>
    </location>
</feature>
<keyword evidence="5" id="KW-1003">Cell membrane</keyword>
<feature type="disulfide bond" evidence="27">
    <location>
        <begin position="3624"/>
        <end position="3636"/>
    </location>
</feature>
<dbReference type="FunFam" id="2.120.10.30:FF:000012">
    <property type="entry name" value="Low density lipoprotein receptor-related protein 1"/>
    <property type="match status" value="1"/>
</dbReference>
<evidence type="ECO:0000256" key="25">
    <source>
        <dbReference type="ARBA" id="ARBA00080738"/>
    </source>
</evidence>
<feature type="repeat" description="LDL-receptor class B" evidence="28">
    <location>
        <begin position="4085"/>
        <end position="4128"/>
    </location>
</feature>
<feature type="chain" id="PRO_5026703048" description="Low-density lipoprotein receptor-related protein 2" evidence="31">
    <location>
        <begin position="21"/>
        <end position="4731"/>
    </location>
</feature>
<feature type="disulfide bond" evidence="26">
    <location>
        <begin position="4522"/>
        <end position="4532"/>
    </location>
</feature>
<feature type="disulfide bond" evidence="27">
    <location>
        <begin position="3747"/>
        <end position="3765"/>
    </location>
</feature>
<sequence length="4731" mass="526184">MILRLLWVSCLFAFIEQICSQETQDGPTKAALQGNCTQEQFQCGDGRCIPLRLKCNGKPDCFDGSDEPNDCPPVKCRPLQFMCTGTKKCIPQGWTCDGEPDCDGSDISDEDPLNTCLPENNCPANFFRCGSTDICKEVKYMCNDISDCPNGEDEGEFCKNTTMCSNIQCEHKCKPSPHGPLCYCGDGKQAAGITCVDFDECEQDGACDQLCKNKVGSFECSCVPGYKKVNNSCLAINTPESEPPSLLLTSADDIRHLHLNGSVWPNSHFITHHQTQALTFDHRNQTMCFIKDYKRLQCANIDHLDKPWDMPNPTMYSYETVTQLALDWVSGNWYFLDDTHEVIFLCNGTLQVCTIIVDVNIGKPRGIALDPTKGYMFFTKWGTAQPSLERAKMDGTERITLVDRRIVYPYGVSVDFPNQHVYWVDTFLDCVERVDYEGNNRKMLKRGPPVQNLFDIAIFENFLYLTSWRSYSVIKLNKFNGEYSIISNTSRPFSINVYHRQRQPDVPHACKDNNGGCQHICISAWKKSTGQIQCLCQPGFRLGTDGKSCSVANQTKFLIYGAGRPGMIKGIQLKPNVKNVEVTYPILDVNRSKALDYDVKSQYIYFTHATPNNSYAIMRRKVSGGKKEVLIDEGIDNCEGLAVDWLSGNIYWSDESRLSISVARIADPSQRKILVHGQMHHPRAIVLDPKAGYMYWSDWATVLTQKGKIERAGMDGKNREPIVINNVHWPNGLSIDYHGKWLYWCDAYIDRIERIRTNGKDRQLIFDKAPMEHPYGLAHSDNFLYWTEFSNGTVQRLDISNIDQPKVSTLSVENDPLYELRVFDNNTQEGVNECAANNNGCEHLCLITPQGVTCACRDGFDLKGSKCVQNMNYTAPFHCLSRQFMCANNRTCIDRHLVCDSSEDCPDGSDEDTSPGGICGEVTVSPPTKDEHNCGNLFKCDGNTCIRKTWVCDGDRDCQDGTDEDVTKCGPKSCQPNQFTCKISGRCIPMTWTCDTEFDCGENDPSDEHSECQCHPSQFTCTNKKCIPFDYYCDGDDDCQDNSDEIDCPQSCNNSTMLYCAVNKECYPLSFKCDGTNDCSDGSDEVNCPTQHPPSHTSHCELHEFACNDSFCIPKKLECDGQSDCLDGSDEWSCANKSHRHHSHNGSLECEFPSKLCDNLTKCIQVSEFCDGEVNCDDHSDEGGDCDLNLCGSSLECSHLCQNTPKGIMCYCPPTLHLQPDQVTCSASHPCETWGVCAHTCEAVKSKHKCKCNTGYTLQSDLYSCKSNDKATPYVIFSNRHELRGVDLHSHSSKALISSLKNTIALDFYHAKKEDKIFWTDVIDDKIYCGTLVGGSLTNIEVVVQTGLSTAEGLAVDWIGENLYWVESNLDQIEVAKLNGSFRRTLVAGEMESPRAIALDPRFGLLFWTDWDANNPRIERCSMSGDFRTIVVAVDQIADGAWPNGLTLDYQLQRIYWIDARSDSIHTATYDGHDIRTVIRNHETLSHPFAIALFDNYVYWTDWRTNSVNRANKWNGTDLTVIQRTLTQPFDIQILHPSRQPKGDFQNPCGLNNGNCSHLCLISVNNTYKCDCPHVMRLDKDNHTCVVNEQVLLFSRANEIRGVDLKMPYFHTIPTISLPQVLSPSQLDFVASNKKIYWTDVQVNEVKRTGLTGGGAESIIDTGIDSPTGFAIDWISRNMYVTSTGPSYNQILVCNLEGEYIITGIIKIPNKIFDNETVPLSQNSTTQPSPTMSSLSHAEFSEHHDSGDSDGSVGKSEPSQIKSLALDPTRGKLYFSHVRGTSYIIEEANMDGSEQHVLVSKVEDIASVAPRRKKVRGRNVPLIMSQESVMEQLNSWICLTMDLDDWRLYWVNGWSKNIQYYDFHSKQTYDVSLRQDAHPTAAVVYQGNLYYADLHDMAIHMANKTTGLNDTILRANTIQVMSLRIYDPEIQIGTNACKFNKGNCSHLCLPISMTERVCRCGSGYHVDPSDSTKCIGIEAFLLYSINWEIKGIPLTLGDNSTQVLGPISRVSMAASVDFHADSEYIYWADSDHGSVTRIRRDGTGRKVVIEHFESMELIPVDWLTGLAVDWIAGNLYWTDPKVHVIEMSRLDGSFRYVVVTGGLDKPTSVVVDPVQGLLFWSDAGKQPRIERAGLDGSNRKVLVNSGVTAINDITLDFQHHKLYWCDSSTHKIERVNYDGSHREVLLERSVDTPMGLTVFNNTLFWIDTTHERGSILSAPLSNVSNFSIMLKDIGDSLKDIQVFTKLKQKGTNPCANNNGGCAELCLFNGTHPVCACAHGKVSIDGHSCEDYDSFLLFSRVLRLDSIHMTNENDLNPPFPSIQSKEHMRNSIALAYDYKRKLIFYSDIQRGSINSVHFNGTNHTIIIERHGAAEGLDFDASTNTLYWTCNNDLTINKINLTSNTSEPIVKLKENDKPRGIAVDPCAARVYWTNWNSNSPSIQRAYTNGFDVETIISADIRMPNGLVLEHSTQKLYWCDARLDKIERTEYDGSNRVVLVAVITHHPFDIAVYGNFLFWTDWVLHAVLRVNKFTGEDVVVLRKDVQRPMAIIAIANDTNECAANPCNIVNGGCAHKCRLNVNGGVVCSCFPGSALLPDGKQCSKINWNCTSSSFTCSNGRCIPYHLTCDGIDQCGDNSDEAPPYCSHRKCRVGYFTCTNKRCIPMNQNCNNNNDCGDGSDEVNCACSDKTHFRCTHGGVCINASYVCDRSADCPDASDEMNCPKPNCTELPGLINCNTTTACINPSWICDSENDCWDNSDEKDCPTHGPSTPDPCPSPQFLCKSGRCIQSSWRCDGDDDCGDGSSSEASSDEADCKSQCRNDQYECDNKECIPHSWQCDGTPDCPDGSDEDAKCSTKPCSISSFKCNSTVKCIPLTWVCDGEDDCGDSSDERLSEHCLSSAQTCADTHFQCANNKCIPQEYYCDGQDDCGDLSDEPKLCGLQGCRDNEFACRNGMKCVLAALTCNGVDDCGDNSDEEETSCHNGTSRLCEGPQVFHCANGLCVNETLLCNGQDDCGDFSDEHLCNINECERANTCVHICVDKKIGYECQCHAGYKVSPKDHRLCLDIDECTESPCSHICRNTMGSYVCSCNNGYILRPDKHSCKANSSYEAKLLFSNRYYIREMDLMGKTSLRVHNLTNAVALDFDWSENCLYWSDVTASGSSIKRQCGGNTTFQVLHSVTLQNPDGLAVDWVGGNLYWCDKGLDTIEVSKLDGRYRHVLINSGLQEPRAITLDPHQGYMYWTDWGDRPYIGKAGMDGSSQTILVNDSLGWPNALTLSYETNELFWGDAREDYIAVSDLEGKNRRVVMSRAKNPKLMLHHIFALAVFEDYLYWTDWETKAVERCNKYSGQDCKHLTTMVHRPMDIHVYHPYRQLPVVKNPCADNGGCATLCLLRPHGEHRCACPGNFVLGPDSKSCIANCTSANIVCKNTYKCIPFWWKCDGQDDCGDGSDEPPNCRKFECTPGQFQCDNRKCIHPSYLCDRSDDCGDHSDEEGCDKYTCLSTQFKCLGNGTVSDHCIAGSFRCNGKLDCPHGEDEKDCPPKTCPPDQFSCRSDGKCIPNVWVCDGEKECPDGSDEKGCESRTCAADQLRCSTGRCIPKSWQCDGDKDCRDGEDEPANCSNPDYHVCDPTYFKCKNNKCIPGRWKCDYDNDCGDNSDEVGCKPRDCSESEFRCADGRCIPGYQRCDGEYSCDDHSDEHMCNRTCNSNEFQCKAPQYCISSDWKCDGDVDCSDGSDEADCTSQCSMNKLHCNNKQCVIASWVCDGDDDCGDGTDEANCTNFACEPGRHRCLRNGSVVCLPGFSVCNGIVDCEDHSDERFCPHSYPRDYECRSDYFLCINKNCVPKSAVCNEINDCGDNSDESDCSPSPCKFGACSQLCVAKKRGSYACNCQSGYTLSCTDGSKVCDNSNKTCVAKGGPAQIIVATDTGLKFIEKPHSAPDHSQAASKSVSANKIESIDAFWNPPKHVIVFSDHHYHSIKQDNRTLVSKLDNPRGVALDWVHKLLYWVDSATPAVMVANLDGTRRVTLVETNLYEPHDIVVDPQEGKMYWTDWGKKARIEGAQMDGNSRHTLVSDHMLWPTGLALDYQARRLYWVDAKKLTVEVVDLDGRHRKTIIKFSQGVRPYKMDLFEDKIFISMSTPTAVMVKRYDKFGRFDLNGTILYQGEQQRAPDLVVLQENKHPRPLVNYCQKTPCHPSALCVPQGNHPGSSNKTCLCPDGTISTVSSTMMVICNPKPRPAERCDLNCIMGKCQITPDGPRCICEPMYGGEYCSKYLCSEYCRNQGRCDAVVDSLSGKPVPKCTCPPEWTGERCETPLANCGCENGGTCFSPAHGVVYCVCQPQFTGSRCQDCTSLKCGPNGICALQGSEPKCQCSNGYTGKNCEISKCVGYCKGNNTCRMTAGGPKCMCAPGFAGERCEKDKCKDFCKNGGKCIAGTKKQYCQCPSRYAGPLCEVDLCNCSCENRGQHCPCVFPPPEICHSNVVQKCRPGMCKNGGDCIESRGSPVCRCIPDYNGPECETYQGSNHACVNFCQNRGACHLDGTGDPSCSCLDGWFGTRCEKTSHCKPGYCLNSGHCPDTDEDLEPTCICPVDYTGKRCQTAVIGNSASVNGSNSGGTSAAVIVSVTILIILLLGVAAAYYVTKRMRRGGKSFLHQRMTENVEISNPMYLREDLDDDGDNFTLDSVVKGNFSNPMYESMYNSGASTASGTTSEEKKGLLRGDDIPSQPHPLAGSREEL</sequence>
<evidence type="ECO:0000256" key="24">
    <source>
        <dbReference type="ARBA" id="ARBA00077868"/>
    </source>
</evidence>
<dbReference type="PROSITE" id="PS00022">
    <property type="entry name" value="EGF_1"/>
    <property type="match status" value="6"/>
</dbReference>
<dbReference type="PROSITE" id="PS50208">
    <property type="entry name" value="CASPASE_P20"/>
    <property type="match status" value="1"/>
</dbReference>
<feature type="disulfide bond" evidence="26">
    <location>
        <begin position="4564"/>
        <end position="4581"/>
    </location>
</feature>
<dbReference type="GO" id="GO:0017124">
    <property type="term" value="F:SH3 domain binding"/>
    <property type="evidence" value="ECO:0007669"/>
    <property type="project" value="UniProtKB-KW"/>
</dbReference>
<dbReference type="PROSITE" id="PS01209">
    <property type="entry name" value="LDLRA_1"/>
    <property type="match status" value="14"/>
</dbReference>
<evidence type="ECO:0000256" key="19">
    <source>
        <dbReference type="ARBA" id="ARBA00023176"/>
    </source>
</evidence>
<dbReference type="PROSITE" id="PS01186">
    <property type="entry name" value="EGF_2"/>
    <property type="match status" value="4"/>
</dbReference>
<feature type="compositionally biased region" description="Basic and acidic residues" evidence="29">
    <location>
        <begin position="4705"/>
        <end position="4716"/>
    </location>
</feature>
<feature type="disulfide bond" evidence="27">
    <location>
        <begin position="3826"/>
        <end position="3838"/>
    </location>
</feature>
<proteinExistence type="inferred from homology"/>
<keyword evidence="17 26" id="KW-1015">Disulfide bond</keyword>
<dbReference type="Pfam" id="PF00057">
    <property type="entry name" value="Ldl_recept_a"/>
    <property type="match status" value="29"/>
</dbReference>
<feature type="disulfide bond" evidence="27">
    <location>
        <begin position="3759"/>
        <end position="3774"/>
    </location>
</feature>
<evidence type="ECO:0000256" key="12">
    <source>
        <dbReference type="ARBA" id="ARBA00022837"/>
    </source>
</evidence>
<dbReference type="GO" id="GO:0007399">
    <property type="term" value="P:nervous system development"/>
    <property type="evidence" value="ECO:0007669"/>
    <property type="project" value="UniProtKB-KW"/>
</dbReference>
<feature type="disulfide bond" evidence="27">
    <location>
        <begin position="3581"/>
        <end position="3593"/>
    </location>
</feature>
<evidence type="ECO:0000256" key="3">
    <source>
        <dbReference type="ARBA" id="ARBA00004489"/>
    </source>
</evidence>
<evidence type="ECO:0000256" key="30">
    <source>
        <dbReference type="SAM" id="Phobius"/>
    </source>
</evidence>
<evidence type="ECO:0000256" key="28">
    <source>
        <dbReference type="PROSITE-ProRule" id="PRU00461"/>
    </source>
</evidence>
<feature type="disulfide bond" evidence="27">
    <location>
        <begin position="3845"/>
        <end position="3860"/>
    </location>
</feature>
<organism evidence="34 35">
    <name type="scientific">Frankliniella occidentalis</name>
    <name type="common">Western flower thrips</name>
    <name type="synonym">Euthrips occidentalis</name>
    <dbReference type="NCBI Taxonomy" id="133901"/>
    <lineage>
        <taxon>Eukaryota</taxon>
        <taxon>Metazoa</taxon>
        <taxon>Ecdysozoa</taxon>
        <taxon>Arthropoda</taxon>
        <taxon>Hexapoda</taxon>
        <taxon>Insecta</taxon>
        <taxon>Pterygota</taxon>
        <taxon>Neoptera</taxon>
        <taxon>Paraneoptera</taxon>
        <taxon>Thysanoptera</taxon>
        <taxon>Terebrantia</taxon>
        <taxon>Thripoidea</taxon>
        <taxon>Thripidae</taxon>
        <taxon>Frankliniella</taxon>
    </lineage>
</organism>
<feature type="repeat" description="LDL-receptor class B" evidence="28">
    <location>
        <begin position="648"/>
        <end position="691"/>
    </location>
</feature>
<keyword evidence="12" id="KW-0106">Calcium</keyword>
<feature type="disulfide bond" evidence="27">
    <location>
        <begin position="3006"/>
        <end position="3021"/>
    </location>
</feature>
<feature type="compositionally biased region" description="Polar residues" evidence="29">
    <location>
        <begin position="1719"/>
        <end position="1736"/>
    </location>
</feature>
<evidence type="ECO:0000259" key="33">
    <source>
        <dbReference type="PROSITE" id="PS50208"/>
    </source>
</evidence>
<dbReference type="InterPro" id="IPR001881">
    <property type="entry name" value="EGF-like_Ca-bd_dom"/>
</dbReference>
<evidence type="ECO:0000256" key="23">
    <source>
        <dbReference type="ARBA" id="ARBA00074420"/>
    </source>
</evidence>
<feature type="domain" description="EGF-like" evidence="32">
    <location>
        <begin position="4345"/>
        <end position="4378"/>
    </location>
</feature>
<feature type="domain" description="EGF-like" evidence="32">
    <location>
        <begin position="4518"/>
        <end position="4554"/>
    </location>
</feature>
<feature type="disulfide bond" evidence="27">
    <location>
        <begin position="2746"/>
        <end position="2761"/>
    </location>
</feature>
<feature type="disulfide bond" evidence="27">
    <location>
        <begin position="3561"/>
        <end position="3576"/>
    </location>
</feature>
<feature type="repeat" description="LDL-receptor class B" evidence="28">
    <location>
        <begin position="3192"/>
        <end position="3234"/>
    </location>
</feature>
<feature type="domain" description="EGF-like" evidence="32">
    <location>
        <begin position="4477"/>
        <end position="4513"/>
    </location>
</feature>
<feature type="domain" description="EGF-like" evidence="32">
    <location>
        <begin position="3063"/>
        <end position="3101"/>
    </location>
</feature>
<dbReference type="SMART" id="SM00179">
    <property type="entry name" value="EGF_CA"/>
    <property type="match status" value="9"/>
</dbReference>
<dbReference type="InterPro" id="IPR000742">
    <property type="entry name" value="EGF"/>
</dbReference>
<keyword evidence="7" id="KW-0254">Endocytosis</keyword>
<feature type="repeat" description="LDL-receptor class B" evidence="28">
    <location>
        <begin position="2023"/>
        <end position="2064"/>
    </location>
</feature>
<dbReference type="InterPro" id="IPR002172">
    <property type="entry name" value="LDrepeatLR_classA_rpt"/>
</dbReference>
<dbReference type="InterPro" id="IPR000152">
    <property type="entry name" value="EGF-type_Asp/Asn_hydroxyl_site"/>
</dbReference>
<feature type="disulfide bond" evidence="27">
    <location>
        <begin position="2647"/>
        <end position="2659"/>
    </location>
</feature>
<feature type="repeat" description="LDL-receptor class B" evidence="28">
    <location>
        <begin position="740"/>
        <end position="783"/>
    </location>
</feature>
<feature type="repeat" description="LDL-receptor class B" evidence="28">
    <location>
        <begin position="1361"/>
        <end position="1403"/>
    </location>
</feature>
<feature type="disulfide bond" evidence="27">
    <location>
        <begin position="3521"/>
        <end position="3536"/>
    </location>
</feature>
<dbReference type="Gene3D" id="4.10.1220.10">
    <property type="entry name" value="EGF-type module"/>
    <property type="match status" value="1"/>
</dbReference>
<feature type="disulfide bond" evidence="26">
    <location>
        <begin position="4417"/>
        <end position="4427"/>
    </location>
</feature>
<feature type="repeat" description="LDL-receptor class B" evidence="28">
    <location>
        <begin position="1453"/>
        <end position="1497"/>
    </location>
</feature>
<feature type="domain" description="EGF-like" evidence="32">
    <location>
        <begin position="4310"/>
        <end position="4344"/>
    </location>
</feature>
<feature type="disulfide bond" evidence="26">
    <location>
        <begin position="4503"/>
        <end position="4512"/>
    </location>
</feature>
<dbReference type="Gene3D" id="4.10.400.10">
    <property type="entry name" value="Low-density Lipoprotein Receptor"/>
    <property type="match status" value="28"/>
</dbReference>
<feature type="repeat" description="LDL-receptor class B" evidence="28">
    <location>
        <begin position="2160"/>
        <end position="2202"/>
    </location>
</feature>
<feature type="disulfide bond" evidence="27">
    <location>
        <begin position="1021"/>
        <end position="1039"/>
    </location>
</feature>
<dbReference type="GO" id="GO:0005905">
    <property type="term" value="C:clathrin-coated pit"/>
    <property type="evidence" value="ECO:0007669"/>
    <property type="project" value="UniProtKB-KW"/>
</dbReference>
<feature type="disulfide bond" evidence="26">
    <location>
        <begin position="4334"/>
        <end position="4343"/>
    </location>
</feature>
<feature type="region of interest" description="Disordered" evidence="29">
    <location>
        <begin position="4694"/>
        <end position="4731"/>
    </location>
</feature>
<feature type="disulfide bond" evidence="27">
    <location>
        <begin position="1073"/>
        <end position="1088"/>
    </location>
</feature>
<feature type="disulfide bond" evidence="27">
    <location>
        <begin position="3682"/>
        <end position="3697"/>
    </location>
</feature>
<keyword evidence="14 30" id="KW-1133">Transmembrane helix</keyword>
<evidence type="ECO:0000256" key="15">
    <source>
        <dbReference type="ARBA" id="ARBA00023036"/>
    </source>
</evidence>
<keyword evidence="10" id="KW-0677">Repeat</keyword>
<keyword evidence="21" id="KW-0966">Cell projection</keyword>
<dbReference type="PANTHER" id="PTHR22722:SF5">
    <property type="entry name" value="LOW-DENSITY LIPOPROTEIN RECEPTOR-RELATED PROTEIN 1B"/>
    <property type="match status" value="1"/>
</dbReference>
<dbReference type="PROSITE" id="PS50068">
    <property type="entry name" value="LDLRA_2"/>
    <property type="match status" value="31"/>
</dbReference>
<dbReference type="SMART" id="SM00181">
    <property type="entry name" value="EGF"/>
    <property type="match status" value="27"/>
</dbReference>
<feature type="repeat" description="LDL-receptor class B" evidence="28">
    <location>
        <begin position="4041"/>
        <end position="4084"/>
    </location>
</feature>
<feature type="disulfide bond" evidence="27">
    <location>
        <begin position="2704"/>
        <end position="2719"/>
    </location>
</feature>
<feature type="disulfide bond" evidence="27">
    <location>
        <begin position="3631"/>
        <end position="3649"/>
    </location>
</feature>
<evidence type="ECO:0000256" key="4">
    <source>
        <dbReference type="ARBA" id="ARBA00009939"/>
    </source>
</evidence>
<feature type="disulfide bond" evidence="27">
    <location>
        <begin position="3477"/>
        <end position="3492"/>
    </location>
</feature>
<feature type="disulfide bond" evidence="27">
    <location>
        <begin position="1100"/>
        <end position="1112"/>
    </location>
</feature>
<evidence type="ECO:0000256" key="16">
    <source>
        <dbReference type="ARBA" id="ARBA00023136"/>
    </source>
</evidence>
<dbReference type="FunFam" id="2.120.10.30:FF:000035">
    <property type="entry name" value="Low-density lipoprotein receptor-related protein 2"/>
    <property type="match status" value="1"/>
</dbReference>
<feature type="repeat" description="LDL-receptor class B" evidence="28">
    <location>
        <begin position="2471"/>
        <end position="2513"/>
    </location>
</feature>
<feature type="repeat" description="LDL-receptor class B" evidence="28">
    <location>
        <begin position="2116"/>
        <end position="2159"/>
    </location>
</feature>
<feature type="disulfide bond" evidence="27">
    <location>
        <begin position="2666"/>
        <end position="2681"/>
    </location>
</feature>
<feature type="domain" description="EGF-like" evidence="32">
    <location>
        <begin position="4413"/>
        <end position="4448"/>
    </location>
</feature>
<feature type="disulfide bond" evidence="27">
    <location>
        <begin position="2908"/>
        <end position="2926"/>
    </location>
</feature>
<gene>
    <name evidence="35" type="primary">LOC113205969</name>
</gene>
<keyword evidence="6 26" id="KW-0245">EGF-like domain</keyword>
<feature type="disulfide bond" evidence="27">
    <location>
        <begin position="3721"/>
        <end position="3736"/>
    </location>
</feature>
<feature type="disulfide bond" evidence="27">
    <location>
        <begin position="3588"/>
        <end position="3606"/>
    </location>
</feature>
<evidence type="ECO:0000256" key="18">
    <source>
        <dbReference type="ARBA" id="ARBA00023170"/>
    </source>
</evidence>
<dbReference type="InterPro" id="IPR051221">
    <property type="entry name" value="LDLR-related"/>
</dbReference>
<keyword evidence="19" id="KW-0168">Coated pit</keyword>
<keyword evidence="16 30" id="KW-0472">Membrane</keyword>
<dbReference type="GeneID" id="113205969"/>
<dbReference type="InterPro" id="IPR049883">
    <property type="entry name" value="NOTCH1_EGF-like"/>
</dbReference>
<feature type="repeat" description="LDL-receptor class B" evidence="28">
    <location>
        <begin position="2426"/>
        <end position="2470"/>
    </location>
</feature>
<feature type="disulfide bond" evidence="27">
    <location>
        <begin position="3670"/>
        <end position="3688"/>
    </location>
</feature>
<feature type="disulfide bond" evidence="27">
    <location>
        <begin position="3458"/>
        <end position="3470"/>
    </location>
</feature>
<dbReference type="Proteomes" id="UP000504606">
    <property type="component" value="Unplaced"/>
</dbReference>
<feature type="disulfide bond" evidence="27">
    <location>
        <begin position="1033"/>
        <end position="1048"/>
    </location>
</feature>
<evidence type="ECO:0000256" key="9">
    <source>
        <dbReference type="ARBA" id="ARBA00022729"/>
    </source>
</evidence>
<dbReference type="SUPFAM" id="SSF57424">
    <property type="entry name" value="LDL receptor-like module"/>
    <property type="match status" value="29"/>
</dbReference>
<feature type="disulfide bond" evidence="27">
    <location>
        <begin position="3740"/>
        <end position="3752"/>
    </location>
</feature>
<keyword evidence="35" id="KW-0449">Lipoprotein</keyword>
<dbReference type="FunFam" id="4.10.400.10:FF:000002">
    <property type="entry name" value="Low-density lipoprotein receptor-related protein 1"/>
    <property type="match status" value="2"/>
</dbReference>
<feature type="domain" description="Caspase family p20" evidence="33">
    <location>
        <begin position="2924"/>
        <end position="2945"/>
    </location>
</feature>
<dbReference type="CDD" id="cd00112">
    <property type="entry name" value="LDLa"/>
    <property type="match status" value="25"/>
</dbReference>
<feature type="disulfide bond" evidence="27">
    <location>
        <begin position="2901"/>
        <end position="2913"/>
    </location>
</feature>
<feature type="disulfide bond" evidence="27">
    <location>
        <begin position="3833"/>
        <end position="3851"/>
    </location>
</feature>
<evidence type="ECO:0000256" key="17">
    <source>
        <dbReference type="ARBA" id="ARBA00023157"/>
    </source>
</evidence>
<dbReference type="GO" id="GO:0006508">
    <property type="term" value="P:proteolysis"/>
    <property type="evidence" value="ECO:0007669"/>
    <property type="project" value="InterPro"/>
</dbReference>
<dbReference type="SMR" id="A0A6J1S8T3"/>
<dbReference type="Gene3D" id="2.10.25.10">
    <property type="entry name" value="Laminin"/>
    <property type="match status" value="12"/>
</dbReference>
<dbReference type="RefSeq" id="XP_026277599.1">
    <property type="nucleotide sequence ID" value="XM_026421814.2"/>
</dbReference>
<evidence type="ECO:0000256" key="21">
    <source>
        <dbReference type="ARBA" id="ARBA00023273"/>
    </source>
</evidence>
<feature type="disulfide bond" evidence="27">
    <location>
        <begin position="1119"/>
        <end position="1134"/>
    </location>
</feature>
<evidence type="ECO:0000256" key="7">
    <source>
        <dbReference type="ARBA" id="ARBA00022583"/>
    </source>
</evidence>
<feature type="domain" description="EGF-like" evidence="32">
    <location>
        <begin position="4180"/>
        <end position="4221"/>
    </location>
</feature>
<evidence type="ECO:0000256" key="2">
    <source>
        <dbReference type="ARBA" id="ARBA00004279"/>
    </source>
</evidence>
<dbReference type="GO" id="GO:0005509">
    <property type="term" value="F:calcium ion binding"/>
    <property type="evidence" value="ECO:0007669"/>
    <property type="project" value="InterPro"/>
</dbReference>
<dbReference type="InterPro" id="IPR011042">
    <property type="entry name" value="6-blade_b-propeller_TolB-like"/>
</dbReference>
<dbReference type="CDD" id="cd00054">
    <property type="entry name" value="EGF_CA"/>
    <property type="match status" value="2"/>
</dbReference>
<dbReference type="SMART" id="SM00135">
    <property type="entry name" value="LY"/>
    <property type="match status" value="34"/>
</dbReference>
<feature type="repeat" description="LDL-receptor class B" evidence="28">
    <location>
        <begin position="1315"/>
        <end position="1360"/>
    </location>
</feature>
<feature type="disulfide bond" evidence="27">
    <location>
        <begin position="2654"/>
        <end position="2672"/>
    </location>
</feature>
<dbReference type="KEGG" id="foc:113205969"/>
<keyword evidence="34" id="KW-1185">Reference proteome</keyword>
<feature type="disulfide bond" evidence="26">
    <location>
        <begin position="4271"/>
        <end position="4281"/>
    </location>
</feature>
<feature type="repeat" description="LDL-receptor class B" evidence="28">
    <location>
        <begin position="374"/>
        <end position="418"/>
    </location>
</feature>
<feature type="disulfide bond" evidence="26">
    <location>
        <begin position="4438"/>
        <end position="4447"/>
    </location>
</feature>
<reference evidence="35" key="1">
    <citation type="submission" date="2025-08" db="UniProtKB">
        <authorList>
            <consortium name="RefSeq"/>
        </authorList>
    </citation>
    <scope>IDENTIFICATION</scope>
    <source>
        <tissue evidence="35">Whole organism</tissue>
    </source>
</reference>
<feature type="disulfide bond" evidence="27">
    <location>
        <begin position="1014"/>
        <end position="1026"/>
    </location>
</feature>
<dbReference type="FunFam" id="2.120.10.30:FF:000008">
    <property type="entry name" value="Low-density lipoprotein receptor-related protein 4"/>
    <property type="match status" value="1"/>
</dbReference>
<evidence type="ECO:0000256" key="1">
    <source>
        <dbReference type="ARBA" id="ARBA00004247"/>
    </source>
</evidence>
<dbReference type="FunFam" id="4.10.400.10:FF:000007">
    <property type="entry name" value="Low density lipoprotein receptor-related protein 1"/>
    <property type="match status" value="1"/>
</dbReference>
<feature type="disulfide bond" evidence="27">
    <location>
        <begin position="2823"/>
        <end position="2841"/>
    </location>
</feature>
<dbReference type="PANTHER" id="PTHR22722">
    <property type="entry name" value="LOW-DENSITY LIPOPROTEIN RECEPTOR-RELATED PROTEIN 2-RELATED"/>
    <property type="match status" value="1"/>
</dbReference>
<protein>
    <recommendedName>
        <fullName evidence="23">Low-density lipoprotein receptor-related protein 2</fullName>
    </recommendedName>
    <alternativeName>
        <fullName evidence="24">Glycoprotein 330</fullName>
    </alternativeName>
    <alternativeName>
        <fullName evidence="25">Megalin</fullName>
    </alternativeName>
</protein>
<feature type="disulfide bond" evidence="26">
    <location>
        <begin position="4583"/>
        <end position="4592"/>
    </location>
</feature>
<feature type="compositionally biased region" description="Low complexity" evidence="29">
    <location>
        <begin position="4695"/>
        <end position="4704"/>
    </location>
</feature>
<feature type="disulfide bond" evidence="27">
    <location>
        <begin position="3801"/>
        <end position="3816"/>
    </location>
</feature>
<feature type="disulfide bond" evidence="27">
    <location>
        <begin position="3663"/>
        <end position="3675"/>
    </location>
</feature>
<keyword evidence="9 31" id="KW-0732">Signal</keyword>
<feature type="disulfide bond" evidence="27">
    <location>
        <begin position="36"/>
        <end position="48"/>
    </location>
</feature>
<feature type="disulfide bond" evidence="27">
    <location>
        <begin position="2779"/>
        <end position="2797"/>
    </location>
</feature>
<dbReference type="OrthoDB" id="21182at2759"/>
<keyword evidence="11" id="KW-1009">Hearing</keyword>
<dbReference type="PROSITE" id="PS00010">
    <property type="entry name" value="ASX_HYDROXYL"/>
    <property type="match status" value="3"/>
</dbReference>
<name>A0A6J1S8T3_FRAOC</name>
<dbReference type="SUPFAM" id="SSF63825">
    <property type="entry name" value="YWTD domain"/>
    <property type="match status" value="8"/>
</dbReference>
<feature type="transmembrane region" description="Helical" evidence="30">
    <location>
        <begin position="4613"/>
        <end position="4635"/>
    </location>
</feature>
<comment type="similarity">
    <text evidence="4">Belongs to the LDLR family.</text>
</comment>
<feature type="disulfide bond" evidence="26">
    <location>
        <begin position="4544"/>
        <end position="4553"/>
    </location>
</feature>
<feature type="domain" description="EGF-like" evidence="32">
    <location>
        <begin position="3022"/>
        <end position="3062"/>
    </location>
</feature>
<feature type="signal peptide" evidence="31">
    <location>
        <begin position="1"/>
        <end position="20"/>
    </location>
</feature>
<evidence type="ECO:0000256" key="20">
    <source>
        <dbReference type="ARBA" id="ARBA00023180"/>
    </source>
</evidence>
<evidence type="ECO:0000256" key="11">
    <source>
        <dbReference type="ARBA" id="ARBA00022740"/>
    </source>
</evidence>
<evidence type="ECO:0000256" key="27">
    <source>
        <dbReference type="PROSITE-ProRule" id="PRU00124"/>
    </source>
</evidence>
<feature type="repeat" description="LDL-receptor class B" evidence="28">
    <location>
        <begin position="3235"/>
        <end position="3278"/>
    </location>
</feature>
<keyword evidence="18 35" id="KW-0675">Receptor</keyword>
<keyword evidence="20" id="KW-0325">Glycoprotein</keyword>
<dbReference type="InterPro" id="IPR000033">
    <property type="entry name" value="LDLR_classB_rpt"/>
</dbReference>
<dbReference type="Gene3D" id="2.120.10.30">
    <property type="entry name" value="TolB, C-terminal domain"/>
    <property type="match status" value="9"/>
</dbReference>
<dbReference type="SUPFAM" id="SSF57196">
    <property type="entry name" value="EGF/Laminin"/>
    <property type="match status" value="10"/>
</dbReference>
<dbReference type="PROSITE" id="PS01187">
    <property type="entry name" value="EGF_CA"/>
    <property type="match status" value="2"/>
</dbReference>
<feature type="disulfide bond" evidence="27">
    <location>
        <begin position="3465"/>
        <end position="3483"/>
    </location>
</feature>
<dbReference type="SMART" id="SM00192">
    <property type="entry name" value="LDLa"/>
    <property type="match status" value="31"/>
</dbReference>
<comment type="caution">
    <text evidence="26">Lacks conserved residue(s) required for the propagation of feature annotation.</text>
</comment>
<dbReference type="GO" id="GO:0030425">
    <property type="term" value="C:dendrite"/>
    <property type="evidence" value="ECO:0007669"/>
    <property type="project" value="UniProtKB-SubCell"/>
</dbReference>
<feature type="disulfide bond" evidence="26">
    <location>
        <begin position="4368"/>
        <end position="4377"/>
    </location>
</feature>
<feature type="disulfide bond" evidence="27">
    <location>
        <begin position="1107"/>
        <end position="1125"/>
    </location>
</feature>
<feature type="disulfide bond" evidence="27">
    <location>
        <begin position="2994"/>
        <end position="3012"/>
    </location>
</feature>
<evidence type="ECO:0000256" key="13">
    <source>
        <dbReference type="ARBA" id="ARBA00022902"/>
    </source>
</evidence>
<dbReference type="PROSITE" id="PS51120">
    <property type="entry name" value="LDLRB"/>
    <property type="match status" value="19"/>
</dbReference>
<comment type="subcellular location">
    <subcellularLocation>
        <location evidence="1">Apical cell membrane</location>
        <topology evidence="1">Single-pass type I membrane protein</topology>
    </subcellularLocation>
    <subcellularLocation>
        <location evidence="3">Cell projection</location>
        <location evidence="3">Axon</location>
    </subcellularLocation>
    <subcellularLocation>
        <location evidence="2">Cell projection</location>
        <location evidence="2">Dendrite</location>
    </subcellularLocation>
    <subcellularLocation>
        <location evidence="22">Membrane</location>
        <location evidence="22">Coated pit</location>
    </subcellularLocation>
</comment>
<feature type="region of interest" description="Disordered" evidence="29">
    <location>
        <begin position="1719"/>
        <end position="1759"/>
    </location>
</feature>
<evidence type="ECO:0000313" key="35">
    <source>
        <dbReference type="RefSeq" id="XP_026277599.1"/>
    </source>
</evidence>
<evidence type="ECO:0000256" key="14">
    <source>
        <dbReference type="ARBA" id="ARBA00022989"/>
    </source>
</evidence>
<feature type="repeat" description="LDL-receptor class B" evidence="28">
    <location>
        <begin position="1634"/>
        <end position="1676"/>
    </location>
</feature>
<dbReference type="InterPro" id="IPR009030">
    <property type="entry name" value="Growth_fac_rcpt_cys_sf"/>
</dbReference>
<evidence type="ECO:0000256" key="22">
    <source>
        <dbReference type="ARBA" id="ARBA00037878"/>
    </source>
</evidence>
<dbReference type="GO" id="GO:0007605">
    <property type="term" value="P:sensory perception of sound"/>
    <property type="evidence" value="ECO:0007669"/>
    <property type="project" value="UniProtKB-KW"/>
</dbReference>
<dbReference type="GO" id="GO:0043235">
    <property type="term" value="C:receptor complex"/>
    <property type="evidence" value="ECO:0007669"/>
    <property type="project" value="TreeGrafter"/>
</dbReference>
<dbReference type="Pfam" id="PF00058">
    <property type="entry name" value="Ldl_recept_b"/>
    <property type="match status" value="15"/>
</dbReference>
<dbReference type="InterPro" id="IPR056588">
    <property type="entry name" value="EGF_LRP2"/>
</dbReference>
<evidence type="ECO:0000256" key="26">
    <source>
        <dbReference type="PROSITE-ProRule" id="PRU00076"/>
    </source>
</evidence>
<keyword evidence="8 30" id="KW-0812">Transmembrane</keyword>
<dbReference type="InterPro" id="IPR036055">
    <property type="entry name" value="LDL_receptor-like_sf"/>
</dbReference>
<dbReference type="GO" id="GO:0016324">
    <property type="term" value="C:apical plasma membrane"/>
    <property type="evidence" value="ECO:0007669"/>
    <property type="project" value="UniProtKB-SubCell"/>
</dbReference>